<dbReference type="AlphaFoldDB" id="A0AAW1L9V6"/>
<dbReference type="EMBL" id="JASPKY010000127">
    <property type="protein sequence ID" value="KAK9731787.1"/>
    <property type="molecule type" value="Genomic_DNA"/>
</dbReference>
<evidence type="ECO:0000313" key="2">
    <source>
        <dbReference type="EMBL" id="KAK9731787.1"/>
    </source>
</evidence>
<reference evidence="2 3" key="1">
    <citation type="journal article" date="2024" name="BMC Genomics">
        <title>De novo assembly and annotation of Popillia japonica's genome with initial clues to its potential as an invasive pest.</title>
        <authorList>
            <person name="Cucini C."/>
            <person name="Boschi S."/>
            <person name="Funari R."/>
            <person name="Cardaioli E."/>
            <person name="Iannotti N."/>
            <person name="Marturano G."/>
            <person name="Paoli F."/>
            <person name="Bruttini M."/>
            <person name="Carapelli A."/>
            <person name="Frati F."/>
            <person name="Nardi F."/>
        </authorList>
    </citation>
    <scope>NUCLEOTIDE SEQUENCE [LARGE SCALE GENOMIC DNA]</scope>
    <source>
        <strain evidence="2">DMR45628</strain>
    </source>
</reference>
<feature type="region of interest" description="Disordered" evidence="1">
    <location>
        <begin position="42"/>
        <end position="61"/>
    </location>
</feature>
<evidence type="ECO:0000313" key="3">
    <source>
        <dbReference type="Proteomes" id="UP001458880"/>
    </source>
</evidence>
<protein>
    <submittedName>
        <fullName evidence="2">Uncharacterized protein</fullName>
    </submittedName>
</protein>
<comment type="caution">
    <text evidence="2">The sequence shown here is derived from an EMBL/GenBank/DDBJ whole genome shotgun (WGS) entry which is preliminary data.</text>
</comment>
<organism evidence="2 3">
    <name type="scientific">Popillia japonica</name>
    <name type="common">Japanese beetle</name>
    <dbReference type="NCBI Taxonomy" id="7064"/>
    <lineage>
        <taxon>Eukaryota</taxon>
        <taxon>Metazoa</taxon>
        <taxon>Ecdysozoa</taxon>
        <taxon>Arthropoda</taxon>
        <taxon>Hexapoda</taxon>
        <taxon>Insecta</taxon>
        <taxon>Pterygota</taxon>
        <taxon>Neoptera</taxon>
        <taxon>Endopterygota</taxon>
        <taxon>Coleoptera</taxon>
        <taxon>Polyphaga</taxon>
        <taxon>Scarabaeiformia</taxon>
        <taxon>Scarabaeidae</taxon>
        <taxon>Rutelinae</taxon>
        <taxon>Popillia</taxon>
    </lineage>
</organism>
<name>A0AAW1L9V6_POPJA</name>
<sequence>METLWTYLEFTKTHSNIPNAIAGSPEEIAQATEEYSEATETLDSLQSEENNNQGRSSYFERKEKRKRKLIEDCPSNSSSVETVIKFLNKKPNEVHNDAIDFVFQGYGASVKKLSPRRQTLVKYQVAKIITEAELAQLADTQGLNQPITSPPLNSTSPSYTSNMIPCIISMNIAITMGLLMMVQLQQPGMKISLIMAYKFVL</sequence>
<keyword evidence="3" id="KW-1185">Reference proteome</keyword>
<feature type="compositionally biased region" description="Polar residues" evidence="1">
    <location>
        <begin position="42"/>
        <end position="56"/>
    </location>
</feature>
<proteinExistence type="predicted"/>
<evidence type="ECO:0000256" key="1">
    <source>
        <dbReference type="SAM" id="MobiDB-lite"/>
    </source>
</evidence>
<gene>
    <name evidence="2" type="ORF">QE152_g13399</name>
</gene>
<accession>A0AAW1L9V6</accession>
<dbReference type="Proteomes" id="UP001458880">
    <property type="component" value="Unassembled WGS sequence"/>
</dbReference>